<evidence type="ECO:0000256" key="2">
    <source>
        <dbReference type="ARBA" id="ARBA00010992"/>
    </source>
</evidence>
<dbReference type="EMBL" id="JASWJB010000436">
    <property type="protein sequence ID" value="KAK2590457.1"/>
    <property type="molecule type" value="Genomic_DNA"/>
</dbReference>
<feature type="transmembrane region" description="Helical" evidence="9">
    <location>
        <begin position="80"/>
        <end position="99"/>
    </location>
</feature>
<reference evidence="11" key="1">
    <citation type="submission" date="2023-06" db="EMBL/GenBank/DDBJ databases">
        <title>Conoideocrella luteorostrata (Hypocreales: Clavicipitaceae), a potential biocontrol fungus for elongate hemlock scale in United States Christmas tree production areas.</title>
        <authorList>
            <person name="Barrett H."/>
            <person name="Lovett B."/>
            <person name="Macias A.M."/>
            <person name="Stajich J.E."/>
            <person name="Kasson M.T."/>
        </authorList>
    </citation>
    <scope>NUCLEOTIDE SEQUENCE</scope>
    <source>
        <strain evidence="11">ARSEF 14590</strain>
    </source>
</reference>
<feature type="transmembrane region" description="Helical" evidence="9">
    <location>
        <begin position="408"/>
        <end position="426"/>
    </location>
</feature>
<dbReference type="PANTHER" id="PTHR48022">
    <property type="entry name" value="PLASTIDIC GLUCOSE TRANSPORTER 4"/>
    <property type="match status" value="1"/>
</dbReference>
<evidence type="ECO:0000256" key="5">
    <source>
        <dbReference type="ARBA" id="ARBA00022989"/>
    </source>
</evidence>
<feature type="transmembrane region" description="Helical" evidence="9">
    <location>
        <begin position="260"/>
        <end position="280"/>
    </location>
</feature>
<keyword evidence="7" id="KW-0325">Glycoprotein</keyword>
<evidence type="ECO:0000256" key="6">
    <source>
        <dbReference type="ARBA" id="ARBA00023136"/>
    </source>
</evidence>
<keyword evidence="6 9" id="KW-0472">Membrane</keyword>
<protein>
    <recommendedName>
        <fullName evidence="10">Major facilitator superfamily (MFS) profile domain-containing protein</fullName>
    </recommendedName>
</protein>
<dbReference type="PROSITE" id="PS50850">
    <property type="entry name" value="MFS"/>
    <property type="match status" value="1"/>
</dbReference>
<evidence type="ECO:0000256" key="3">
    <source>
        <dbReference type="ARBA" id="ARBA00022448"/>
    </source>
</evidence>
<evidence type="ECO:0000256" key="7">
    <source>
        <dbReference type="ARBA" id="ARBA00023180"/>
    </source>
</evidence>
<dbReference type="InterPro" id="IPR036259">
    <property type="entry name" value="MFS_trans_sf"/>
</dbReference>
<dbReference type="SUPFAM" id="SSF103473">
    <property type="entry name" value="MFS general substrate transporter"/>
    <property type="match status" value="1"/>
</dbReference>
<dbReference type="InterPro" id="IPR020846">
    <property type="entry name" value="MFS_dom"/>
</dbReference>
<feature type="transmembrane region" description="Helical" evidence="9">
    <location>
        <begin position="47"/>
        <end position="68"/>
    </location>
</feature>
<dbReference type="Gene3D" id="1.20.1250.20">
    <property type="entry name" value="MFS general substrate transporter like domains"/>
    <property type="match status" value="1"/>
</dbReference>
<dbReference type="GO" id="GO:0005351">
    <property type="term" value="F:carbohydrate:proton symporter activity"/>
    <property type="evidence" value="ECO:0007669"/>
    <property type="project" value="TreeGrafter"/>
</dbReference>
<feature type="transmembrane region" description="Helical" evidence="9">
    <location>
        <begin position="438"/>
        <end position="457"/>
    </location>
</feature>
<dbReference type="FunFam" id="1.20.1250.20:FF:000026">
    <property type="entry name" value="MFS quinate transporter QutD"/>
    <property type="match status" value="1"/>
</dbReference>
<dbReference type="Proteomes" id="UP001251528">
    <property type="component" value="Unassembled WGS sequence"/>
</dbReference>
<evidence type="ECO:0000256" key="4">
    <source>
        <dbReference type="ARBA" id="ARBA00022692"/>
    </source>
</evidence>
<feature type="domain" description="Major facilitator superfamily (MFS) profile" evidence="10">
    <location>
        <begin position="11"/>
        <end position="461"/>
    </location>
</feature>
<evidence type="ECO:0000259" key="10">
    <source>
        <dbReference type="PROSITE" id="PS50850"/>
    </source>
</evidence>
<evidence type="ECO:0000313" key="11">
    <source>
        <dbReference type="EMBL" id="KAK2590457.1"/>
    </source>
</evidence>
<keyword evidence="12" id="KW-1185">Reference proteome</keyword>
<feature type="transmembrane region" description="Helical" evidence="9">
    <location>
        <begin position="369"/>
        <end position="396"/>
    </location>
</feature>
<feature type="transmembrane region" description="Helical" evidence="9">
    <location>
        <begin position="105"/>
        <end position="126"/>
    </location>
</feature>
<evidence type="ECO:0000256" key="1">
    <source>
        <dbReference type="ARBA" id="ARBA00004141"/>
    </source>
</evidence>
<evidence type="ECO:0000313" key="12">
    <source>
        <dbReference type="Proteomes" id="UP001251528"/>
    </source>
</evidence>
<dbReference type="PROSITE" id="PS00217">
    <property type="entry name" value="SUGAR_TRANSPORT_2"/>
    <property type="match status" value="1"/>
</dbReference>
<evidence type="ECO:0000256" key="9">
    <source>
        <dbReference type="SAM" id="Phobius"/>
    </source>
</evidence>
<feature type="transmembrane region" description="Helical" evidence="9">
    <location>
        <begin position="300"/>
        <end position="316"/>
    </location>
</feature>
<comment type="subcellular location">
    <subcellularLocation>
        <location evidence="1">Membrane</location>
        <topology evidence="1">Multi-pass membrane protein</topology>
    </subcellularLocation>
</comment>
<keyword evidence="5 9" id="KW-1133">Transmembrane helix</keyword>
<dbReference type="PRINTS" id="PR00171">
    <property type="entry name" value="SUGRTRNSPORT"/>
</dbReference>
<dbReference type="InterPro" id="IPR050360">
    <property type="entry name" value="MFS_Sugar_Transporters"/>
</dbReference>
<dbReference type="Pfam" id="PF00083">
    <property type="entry name" value="Sugar_tr"/>
    <property type="match status" value="1"/>
</dbReference>
<proteinExistence type="inferred from homology"/>
<organism evidence="11 12">
    <name type="scientific">Conoideocrella luteorostrata</name>
    <dbReference type="NCBI Taxonomy" id="1105319"/>
    <lineage>
        <taxon>Eukaryota</taxon>
        <taxon>Fungi</taxon>
        <taxon>Dikarya</taxon>
        <taxon>Ascomycota</taxon>
        <taxon>Pezizomycotina</taxon>
        <taxon>Sordariomycetes</taxon>
        <taxon>Hypocreomycetidae</taxon>
        <taxon>Hypocreales</taxon>
        <taxon>Clavicipitaceae</taxon>
        <taxon>Conoideocrella</taxon>
    </lineage>
</organism>
<dbReference type="CDD" id="cd17356">
    <property type="entry name" value="MFS_HXT"/>
    <property type="match status" value="1"/>
</dbReference>
<comment type="similarity">
    <text evidence="2 8">Belongs to the major facilitator superfamily. Sugar transporter (TC 2.A.1.1) family.</text>
</comment>
<evidence type="ECO:0000256" key="8">
    <source>
        <dbReference type="RuleBase" id="RU003346"/>
    </source>
</evidence>
<dbReference type="GO" id="GO:0016020">
    <property type="term" value="C:membrane"/>
    <property type="evidence" value="ECO:0007669"/>
    <property type="project" value="UniProtKB-SubCell"/>
</dbReference>
<gene>
    <name evidence="11" type="ORF">QQS21_011858</name>
</gene>
<dbReference type="InterPro" id="IPR003663">
    <property type="entry name" value="Sugar/inositol_transpt"/>
</dbReference>
<accession>A0AAJ0FN64</accession>
<dbReference type="InterPro" id="IPR005829">
    <property type="entry name" value="Sugar_transporter_CS"/>
</dbReference>
<dbReference type="NCBIfam" id="TIGR00879">
    <property type="entry name" value="SP"/>
    <property type="match status" value="1"/>
</dbReference>
<feature type="transmembrane region" description="Helical" evidence="9">
    <location>
        <begin position="138"/>
        <end position="158"/>
    </location>
</feature>
<comment type="caution">
    <text evidence="11">The sequence shown here is derived from an EMBL/GenBank/DDBJ whole genome shotgun (WGS) entry which is preliminary data.</text>
</comment>
<dbReference type="PANTHER" id="PTHR48022:SF7">
    <property type="entry name" value="MAJOR FACILITATOR SUPERFAMILY (MFS) PROFILE DOMAIN-CONTAINING PROTEIN-RELATED"/>
    <property type="match status" value="1"/>
</dbReference>
<keyword evidence="4 9" id="KW-0812">Transmembrane</keyword>
<name>A0AAJ0FN64_9HYPO</name>
<feature type="transmembrane region" description="Helical" evidence="9">
    <location>
        <begin position="328"/>
        <end position="349"/>
    </location>
</feature>
<keyword evidence="3 8" id="KW-0813">Transport</keyword>
<dbReference type="InterPro" id="IPR005828">
    <property type="entry name" value="MFS_sugar_transport-like"/>
</dbReference>
<sequence>MAPKLTNLYVICSLATLGGLLQGFDVSSLSAILATPQYKEYFSRPDSVAQGGITASMAGGSLLGALLASWTGDRVGRRDTMAIACIIFICGSIIMSAAQNRAMLIVSRIVNGFAVGMLTSQGPIYIAELSPARRRGQLISLQQWMITWGILIMYYISYGTSFISSTASFRLPWGLQMIPAMFLLACVPFMPRSPRWLAKQDRWEESITVLASLRARGDETNAEVLAEMQEIRERVQLELKYNSTSWTELFTRRNIIRVHVCIFAHVWAQYSGTNAFMYYITFLFQMAGLSGTNNLTISSIQYIINTVMTVPALLFIDRLPRRKVMMTGSALMAILLFIGGAVMATQGHAVPGGLKGNSTITWVIEGGGASKAIIACSYLFIATFACTWGPMGWIYPSEIIPLYIRSKAVSLATLFNWACNFSLTFFVPPAFENIQWRFYMIFGSFCVAAFVHVFLFFQETRGKTLEQMNAIFDHNTVAFGKIKEPEDRFDDLVAKAQEKFAPGHSVSEA</sequence>
<dbReference type="AlphaFoldDB" id="A0AAJ0FN64"/>
<feature type="transmembrane region" description="Helical" evidence="9">
    <location>
        <begin position="170"/>
        <end position="190"/>
    </location>
</feature>